<keyword evidence="3" id="KW-1185">Reference proteome</keyword>
<dbReference type="Proteomes" id="UP000521872">
    <property type="component" value="Unassembled WGS sequence"/>
</dbReference>
<accession>A0A8H4VNU2</accession>
<keyword evidence="1" id="KW-1133">Transmembrane helix</keyword>
<keyword evidence="1" id="KW-0812">Transmembrane</keyword>
<evidence type="ECO:0000313" key="3">
    <source>
        <dbReference type="Proteomes" id="UP000521872"/>
    </source>
</evidence>
<feature type="transmembrane region" description="Helical" evidence="1">
    <location>
        <begin position="76"/>
        <end position="95"/>
    </location>
</feature>
<feature type="transmembrane region" description="Helical" evidence="1">
    <location>
        <begin position="26"/>
        <end position="47"/>
    </location>
</feature>
<dbReference type="AlphaFoldDB" id="A0A8H4VNU2"/>
<protein>
    <submittedName>
        <fullName evidence="2">Uncharacterized protein</fullName>
    </submittedName>
</protein>
<name>A0A8H4VNU2_9AGAR</name>
<feature type="transmembrane region" description="Helical" evidence="1">
    <location>
        <begin position="145"/>
        <end position="167"/>
    </location>
</feature>
<gene>
    <name evidence="2" type="ORF">D9613_008234</name>
</gene>
<comment type="caution">
    <text evidence="2">The sequence shown here is derived from an EMBL/GenBank/DDBJ whole genome shotgun (WGS) entry which is preliminary data.</text>
</comment>
<evidence type="ECO:0000313" key="2">
    <source>
        <dbReference type="EMBL" id="KAF4616828.1"/>
    </source>
</evidence>
<keyword evidence="1" id="KW-0472">Membrane</keyword>
<organism evidence="2 3">
    <name type="scientific">Agrocybe pediades</name>
    <dbReference type="NCBI Taxonomy" id="84607"/>
    <lineage>
        <taxon>Eukaryota</taxon>
        <taxon>Fungi</taxon>
        <taxon>Dikarya</taxon>
        <taxon>Basidiomycota</taxon>
        <taxon>Agaricomycotina</taxon>
        <taxon>Agaricomycetes</taxon>
        <taxon>Agaricomycetidae</taxon>
        <taxon>Agaricales</taxon>
        <taxon>Agaricineae</taxon>
        <taxon>Strophariaceae</taxon>
        <taxon>Agrocybe</taxon>
    </lineage>
</organism>
<sequence length="193" mass="21256">MAFFSTILAEGVLQTRIYALYGQNKGVLTLMVACYAIATAISAWAAITDIIQAKSAVISVPRHVLCSFPTLSKNTFGLWLPPLIFESGLCIMALYKGIQTLSYVGGRRRRVSLMDILIRDSVLYFLIISVLYTTCFVMWMAAPVAYLEIPVGILVAMTCILGSRMIFNLRVAGVKQHTFAPENGVPLVVLERV</sequence>
<reference evidence="2 3" key="1">
    <citation type="submission" date="2019-12" db="EMBL/GenBank/DDBJ databases">
        <authorList>
            <person name="Floudas D."/>
            <person name="Bentzer J."/>
            <person name="Ahren D."/>
            <person name="Johansson T."/>
            <person name="Persson P."/>
            <person name="Tunlid A."/>
        </authorList>
    </citation>
    <scope>NUCLEOTIDE SEQUENCE [LARGE SCALE GENOMIC DNA]</scope>
    <source>
        <strain evidence="2 3">CBS 102.39</strain>
    </source>
</reference>
<dbReference type="EMBL" id="JAACJL010000031">
    <property type="protein sequence ID" value="KAF4616828.1"/>
    <property type="molecule type" value="Genomic_DNA"/>
</dbReference>
<feature type="transmembrane region" description="Helical" evidence="1">
    <location>
        <begin position="116"/>
        <end position="139"/>
    </location>
</feature>
<proteinExistence type="predicted"/>
<evidence type="ECO:0000256" key="1">
    <source>
        <dbReference type="SAM" id="Phobius"/>
    </source>
</evidence>